<dbReference type="PRINTS" id="PR00502">
    <property type="entry name" value="NUDIXFAMILY"/>
</dbReference>
<comment type="similarity">
    <text evidence="3">Belongs to the Nudix hydrolase family.</text>
</comment>
<sequence>MTAEGQRPLVAVLAVVIRAGQVLLVRRANPPDAGFWGFPGGKVEFAEPLLAAAARELFEETGIRAEPQAVLTALDALDRGPDGQVLGHFVLVAVRCLWQSGAPVAADDALEARWVALDELEALAPQSADVTRVARLAAG</sequence>
<dbReference type="GO" id="GO:0016787">
    <property type="term" value="F:hydrolase activity"/>
    <property type="evidence" value="ECO:0007669"/>
    <property type="project" value="UniProtKB-KW"/>
</dbReference>
<evidence type="ECO:0000256" key="2">
    <source>
        <dbReference type="ARBA" id="ARBA00022801"/>
    </source>
</evidence>
<comment type="cofactor">
    <cofactor evidence="1">
        <name>Mg(2+)</name>
        <dbReference type="ChEBI" id="CHEBI:18420"/>
    </cofactor>
</comment>
<evidence type="ECO:0000256" key="3">
    <source>
        <dbReference type="RuleBase" id="RU003476"/>
    </source>
</evidence>
<dbReference type="InterPro" id="IPR020084">
    <property type="entry name" value="NUDIX_hydrolase_CS"/>
</dbReference>
<dbReference type="InterPro" id="IPR020476">
    <property type="entry name" value="Nudix_hydrolase"/>
</dbReference>
<dbReference type="PANTHER" id="PTHR43736">
    <property type="entry name" value="ADP-RIBOSE PYROPHOSPHATASE"/>
    <property type="match status" value="1"/>
</dbReference>
<proteinExistence type="inferred from homology"/>
<evidence type="ECO:0000313" key="6">
    <source>
        <dbReference type="Proteomes" id="UP000295484"/>
    </source>
</evidence>
<dbReference type="PANTHER" id="PTHR43736:SF1">
    <property type="entry name" value="DIHYDRONEOPTERIN TRIPHOSPHATE DIPHOSPHATASE"/>
    <property type="match status" value="1"/>
</dbReference>
<dbReference type="CDD" id="cd04673">
    <property type="entry name" value="NUDIX_ADPRase"/>
    <property type="match status" value="1"/>
</dbReference>
<keyword evidence="2 3" id="KW-0378">Hydrolase</keyword>
<feature type="domain" description="Nudix hydrolase" evidence="4">
    <location>
        <begin position="7"/>
        <end position="138"/>
    </location>
</feature>
<dbReference type="Gene3D" id="3.90.79.10">
    <property type="entry name" value="Nucleoside Triphosphate Pyrophosphohydrolase"/>
    <property type="match status" value="1"/>
</dbReference>
<evidence type="ECO:0000256" key="1">
    <source>
        <dbReference type="ARBA" id="ARBA00001946"/>
    </source>
</evidence>
<name>A0A4R8FYE3_9RHOB</name>
<dbReference type="RefSeq" id="WP_113670632.1">
    <property type="nucleotide sequence ID" value="NZ_SOEB01000006.1"/>
</dbReference>
<comment type="caution">
    <text evidence="5">The sequence shown here is derived from an EMBL/GenBank/DDBJ whole genome shotgun (WGS) entry which is preliminary data.</text>
</comment>
<dbReference type="PROSITE" id="PS00893">
    <property type="entry name" value="NUDIX_BOX"/>
    <property type="match status" value="1"/>
</dbReference>
<dbReference type="EMBL" id="SOEB01000006">
    <property type="protein sequence ID" value="TDX30640.1"/>
    <property type="molecule type" value="Genomic_DNA"/>
</dbReference>
<reference evidence="5 6" key="1">
    <citation type="submission" date="2019-03" db="EMBL/GenBank/DDBJ databases">
        <title>Genomic Encyclopedia of Type Strains, Phase IV (KMG-IV): sequencing the most valuable type-strain genomes for metagenomic binning, comparative biology and taxonomic classification.</title>
        <authorList>
            <person name="Goeker M."/>
        </authorList>
    </citation>
    <scope>NUCLEOTIDE SEQUENCE [LARGE SCALE GENOMIC DNA]</scope>
    <source>
        <strain evidence="5 6">JA181</strain>
    </source>
</reference>
<organism evidence="5 6">
    <name type="scientific">Rhodovulum visakhapatnamense</name>
    <dbReference type="NCBI Taxonomy" id="364297"/>
    <lineage>
        <taxon>Bacteria</taxon>
        <taxon>Pseudomonadati</taxon>
        <taxon>Pseudomonadota</taxon>
        <taxon>Alphaproteobacteria</taxon>
        <taxon>Rhodobacterales</taxon>
        <taxon>Paracoccaceae</taxon>
        <taxon>Rhodovulum</taxon>
    </lineage>
</organism>
<dbReference type="InterPro" id="IPR015797">
    <property type="entry name" value="NUDIX_hydrolase-like_dom_sf"/>
</dbReference>
<dbReference type="SUPFAM" id="SSF55811">
    <property type="entry name" value="Nudix"/>
    <property type="match status" value="1"/>
</dbReference>
<protein>
    <submittedName>
        <fullName evidence="5">ADP-ribose pyrophosphatase YjhB (NUDIX family)</fullName>
    </submittedName>
</protein>
<evidence type="ECO:0000313" key="5">
    <source>
        <dbReference type="EMBL" id="TDX30640.1"/>
    </source>
</evidence>
<dbReference type="Proteomes" id="UP000295484">
    <property type="component" value="Unassembled WGS sequence"/>
</dbReference>
<evidence type="ECO:0000259" key="4">
    <source>
        <dbReference type="PROSITE" id="PS51462"/>
    </source>
</evidence>
<dbReference type="AlphaFoldDB" id="A0A4R8FYE3"/>
<dbReference type="InterPro" id="IPR000086">
    <property type="entry name" value="NUDIX_hydrolase_dom"/>
</dbReference>
<gene>
    <name evidence="5" type="ORF">EV657_106124</name>
</gene>
<dbReference type="Pfam" id="PF00293">
    <property type="entry name" value="NUDIX"/>
    <property type="match status" value="1"/>
</dbReference>
<accession>A0A4R8FYE3</accession>
<dbReference type="PROSITE" id="PS51462">
    <property type="entry name" value="NUDIX"/>
    <property type="match status" value="1"/>
</dbReference>